<dbReference type="EMBL" id="KZ819726">
    <property type="protein sequence ID" value="PWN53418.1"/>
    <property type="molecule type" value="Genomic_DNA"/>
</dbReference>
<evidence type="ECO:0000313" key="1">
    <source>
        <dbReference type="EMBL" id="PWN53418.1"/>
    </source>
</evidence>
<sequence>MSTPFATSVTSATTASANPAATSSSSLPSSSSPSHPPLLQPILFCGHGNNLYPLCQPTLSSVSTNPSQSTPSLPKALLPILNRPLISFPLQYLLSAGLRHAILLAPSEQHHQIAHALRSISLVPPQLSNTKGSKAQREQQPSNDDPSHRSPNLSVNVGLGTGLSSTTDSVPPLSGGAPPPASLSSSTASSAVMRVDLLPLGPDDSAASSSNSRSSMGTAQLLSWLAKIGRLDRDPLILPLDFIAPNLPLSTLINSHISGIPDSPMVTCIMYERGAGEGTGKEREKDGPPKLFTAYDRVPLPSPSSSRTEDASSQSTHQLHRLLLLLDSDDITDVDSSDLHLRTSMLWKHPHTRISTSLLDSHVYILNMKRVLPLLEAHPEMTSLREHVLPFIVKCSWQHGLREKVGWNSNSSSSSSAFASNKTKLASSSASPQWLSETSRDTGVKRSTTYLEPDLLEPRYGGAGDARRSFNIDGSSGTMGSPPSKSAAETLYTPELSRAPSPGIRGTASDGERRRADDRGSAVVDVRDGKAGGSSSAEKRMALRKSAEEARVVAIVAKLRPERSRPIPAGVTVEEEREREAMVESESGARSRFVARANTVPTYMECNRHLLKALLSNQPLPPLPFQSGVGTLGGGGGGEQGAPPTPSTTASAATTPASGNLPLIDAKAQVSADTLVGEGTRIGERSMLKRSIIGRNCTISKNARIVGCILMDACFVGDGVKLENCILCPKSKVMERSNLKDCDVGFAVEVSKETSSKNEKFDD</sequence>
<gene>
    <name evidence="1" type="ORF">IE53DRAFT_338777</name>
</gene>
<protein>
    <submittedName>
        <fullName evidence="1">Uncharacterized protein</fullName>
    </submittedName>
</protein>
<dbReference type="Proteomes" id="UP000245626">
    <property type="component" value="Unassembled WGS sequence"/>
</dbReference>
<evidence type="ECO:0000313" key="2">
    <source>
        <dbReference type="Proteomes" id="UP000245626"/>
    </source>
</evidence>
<organism evidence="1 2">
    <name type="scientific">Violaceomyces palustris</name>
    <dbReference type="NCBI Taxonomy" id="1673888"/>
    <lineage>
        <taxon>Eukaryota</taxon>
        <taxon>Fungi</taxon>
        <taxon>Dikarya</taxon>
        <taxon>Basidiomycota</taxon>
        <taxon>Ustilaginomycotina</taxon>
        <taxon>Ustilaginomycetes</taxon>
        <taxon>Violaceomycetales</taxon>
        <taxon>Violaceomycetaceae</taxon>
        <taxon>Violaceomyces</taxon>
    </lineage>
</organism>
<proteinExistence type="predicted"/>
<accession>A0ACD0P5S3</accession>
<keyword evidence="2" id="KW-1185">Reference proteome</keyword>
<name>A0ACD0P5S3_9BASI</name>
<reference evidence="1 2" key="1">
    <citation type="journal article" date="2018" name="Mol. Biol. Evol.">
        <title>Broad Genomic Sampling Reveals a Smut Pathogenic Ancestry of the Fungal Clade Ustilaginomycotina.</title>
        <authorList>
            <person name="Kijpornyongpan T."/>
            <person name="Mondo S.J."/>
            <person name="Barry K."/>
            <person name="Sandor L."/>
            <person name="Lee J."/>
            <person name="Lipzen A."/>
            <person name="Pangilinan J."/>
            <person name="LaButti K."/>
            <person name="Hainaut M."/>
            <person name="Henrissat B."/>
            <person name="Grigoriev I.V."/>
            <person name="Spatafora J.W."/>
            <person name="Aime M.C."/>
        </authorList>
    </citation>
    <scope>NUCLEOTIDE SEQUENCE [LARGE SCALE GENOMIC DNA]</scope>
    <source>
        <strain evidence="1 2">SA 807</strain>
    </source>
</reference>